<feature type="domain" description="Methyltransferase type 11" evidence="4">
    <location>
        <begin position="71"/>
        <end position="118"/>
    </location>
</feature>
<dbReference type="Proteomes" id="UP000553766">
    <property type="component" value="Unassembled WGS sequence"/>
</dbReference>
<evidence type="ECO:0000256" key="3">
    <source>
        <dbReference type="SAM" id="MobiDB-lite"/>
    </source>
</evidence>
<gene>
    <name evidence="5" type="ORF">FHS89_000030</name>
</gene>
<dbReference type="Pfam" id="PF08241">
    <property type="entry name" value="Methyltransf_11"/>
    <property type="match status" value="1"/>
</dbReference>
<dbReference type="InterPro" id="IPR013216">
    <property type="entry name" value="Methyltransf_11"/>
</dbReference>
<dbReference type="InterPro" id="IPR050602">
    <property type="entry name" value="Malonyl-ACP_OMT"/>
</dbReference>
<dbReference type="SUPFAM" id="SSF53335">
    <property type="entry name" value="S-adenosyl-L-methionine-dependent methyltransferases"/>
    <property type="match status" value="1"/>
</dbReference>
<evidence type="ECO:0000313" key="6">
    <source>
        <dbReference type="Proteomes" id="UP000553766"/>
    </source>
</evidence>
<protein>
    <submittedName>
        <fullName evidence="5">SAM-dependent methyltransferase</fullName>
    </submittedName>
</protein>
<dbReference type="EMBL" id="JACIJS010000001">
    <property type="protein sequence ID" value="MBB5514032.1"/>
    <property type="molecule type" value="Genomic_DNA"/>
</dbReference>
<sequence>MQRPDLFDTDAITRARLRADRTGFASFLQDEAIAEVQERLKEVNRTFTSPAIVGPRAADWAKALGLPDAKCVADEEVLALNEASHDLVISALCLHVANDPVGQLVQMRRALKPDGLLLAPLFGGETLAELRDCLSAAEVEVTGGLAPRMVPMGEIRDLGALLQRAGLALPVADSTPLTVTYETALHLMRDLRAMGEVNVLAARHRGGLRRDVLMRTLALYAERYGQEGRIRATFDIVMLTGWAPAENQQKPLRPGSAAMRLADALGTDEHPAGDAATPRLPPQKD</sequence>
<dbReference type="InterPro" id="IPR029063">
    <property type="entry name" value="SAM-dependent_MTases_sf"/>
</dbReference>
<dbReference type="GO" id="GO:0032259">
    <property type="term" value="P:methylation"/>
    <property type="evidence" value="ECO:0007669"/>
    <property type="project" value="UniProtKB-KW"/>
</dbReference>
<dbReference type="PANTHER" id="PTHR13090">
    <property type="entry name" value="ARGININE-HYDROXYLASE NDUFAF5, MITOCHONDRIAL"/>
    <property type="match status" value="1"/>
</dbReference>
<reference evidence="5 6" key="1">
    <citation type="submission" date="2020-08" db="EMBL/GenBank/DDBJ databases">
        <title>Genomic Encyclopedia of Type Strains, Phase IV (KMG-IV): sequencing the most valuable type-strain genomes for metagenomic binning, comparative biology and taxonomic classification.</title>
        <authorList>
            <person name="Goeker M."/>
        </authorList>
    </citation>
    <scope>NUCLEOTIDE SEQUENCE [LARGE SCALE GENOMIC DNA]</scope>
    <source>
        <strain evidence="5 6">DSM 103377</strain>
    </source>
</reference>
<dbReference type="RefSeq" id="WP_184007239.1">
    <property type="nucleotide sequence ID" value="NZ_JACIJS010000001.1"/>
</dbReference>
<proteinExistence type="predicted"/>
<dbReference type="AlphaFoldDB" id="A0A840WK30"/>
<feature type="region of interest" description="Disordered" evidence="3">
    <location>
        <begin position="260"/>
        <end position="285"/>
    </location>
</feature>
<evidence type="ECO:0000259" key="4">
    <source>
        <dbReference type="Pfam" id="PF08241"/>
    </source>
</evidence>
<evidence type="ECO:0000313" key="5">
    <source>
        <dbReference type="EMBL" id="MBB5514032.1"/>
    </source>
</evidence>
<organism evidence="5 6">
    <name type="scientific">Rubricella aquisinus</name>
    <dbReference type="NCBI Taxonomy" id="2028108"/>
    <lineage>
        <taxon>Bacteria</taxon>
        <taxon>Pseudomonadati</taxon>
        <taxon>Pseudomonadota</taxon>
        <taxon>Alphaproteobacteria</taxon>
        <taxon>Rhodobacterales</taxon>
        <taxon>Paracoccaceae</taxon>
        <taxon>Rubricella</taxon>
    </lineage>
</organism>
<keyword evidence="2 5" id="KW-0808">Transferase</keyword>
<keyword evidence="6" id="KW-1185">Reference proteome</keyword>
<keyword evidence="1 5" id="KW-0489">Methyltransferase</keyword>
<comment type="caution">
    <text evidence="5">The sequence shown here is derived from an EMBL/GenBank/DDBJ whole genome shotgun (WGS) entry which is preliminary data.</text>
</comment>
<dbReference type="PANTHER" id="PTHR13090:SF1">
    <property type="entry name" value="ARGININE-HYDROXYLASE NDUFAF5, MITOCHONDRIAL"/>
    <property type="match status" value="1"/>
</dbReference>
<name>A0A840WK30_9RHOB</name>
<accession>A0A840WK30</accession>
<evidence type="ECO:0000256" key="2">
    <source>
        <dbReference type="ARBA" id="ARBA00022679"/>
    </source>
</evidence>
<evidence type="ECO:0000256" key="1">
    <source>
        <dbReference type="ARBA" id="ARBA00022603"/>
    </source>
</evidence>
<dbReference type="Gene3D" id="3.40.50.150">
    <property type="entry name" value="Vaccinia Virus protein VP39"/>
    <property type="match status" value="1"/>
</dbReference>
<dbReference type="GO" id="GO:0008757">
    <property type="term" value="F:S-adenosylmethionine-dependent methyltransferase activity"/>
    <property type="evidence" value="ECO:0007669"/>
    <property type="project" value="InterPro"/>
</dbReference>